<dbReference type="InterPro" id="IPR000515">
    <property type="entry name" value="MetI-like"/>
</dbReference>
<evidence type="ECO:0000256" key="5">
    <source>
        <dbReference type="ARBA" id="ARBA00022989"/>
    </source>
</evidence>
<dbReference type="GO" id="GO:0005886">
    <property type="term" value="C:plasma membrane"/>
    <property type="evidence" value="ECO:0007669"/>
    <property type="project" value="UniProtKB-SubCell"/>
</dbReference>
<evidence type="ECO:0000313" key="10">
    <source>
        <dbReference type="Proteomes" id="UP000295447"/>
    </source>
</evidence>
<comment type="similarity">
    <text evidence="7">Belongs to the binding-protein-dependent transport system permease family.</text>
</comment>
<dbReference type="SUPFAM" id="SSF161098">
    <property type="entry name" value="MetI-like"/>
    <property type="match status" value="1"/>
</dbReference>
<feature type="transmembrane region" description="Helical" evidence="7">
    <location>
        <begin position="81"/>
        <end position="105"/>
    </location>
</feature>
<dbReference type="Gene3D" id="1.10.3720.10">
    <property type="entry name" value="MetI-like"/>
    <property type="match status" value="1"/>
</dbReference>
<comment type="caution">
    <text evidence="9">The sequence shown here is derived from an EMBL/GenBank/DDBJ whole genome shotgun (WGS) entry which is preliminary data.</text>
</comment>
<feature type="transmembrane region" description="Helical" evidence="7">
    <location>
        <begin position="112"/>
        <end position="133"/>
    </location>
</feature>
<dbReference type="PROSITE" id="PS50928">
    <property type="entry name" value="ABC_TM1"/>
    <property type="match status" value="1"/>
</dbReference>
<evidence type="ECO:0000313" key="9">
    <source>
        <dbReference type="EMBL" id="TDW21362.1"/>
    </source>
</evidence>
<evidence type="ECO:0000259" key="8">
    <source>
        <dbReference type="PROSITE" id="PS50928"/>
    </source>
</evidence>
<organism evidence="9 10">
    <name type="scientific">Kribbella kalugense</name>
    <dbReference type="NCBI Taxonomy" id="2512221"/>
    <lineage>
        <taxon>Bacteria</taxon>
        <taxon>Bacillati</taxon>
        <taxon>Actinomycetota</taxon>
        <taxon>Actinomycetes</taxon>
        <taxon>Propionibacteriales</taxon>
        <taxon>Kribbellaceae</taxon>
        <taxon>Kribbella</taxon>
    </lineage>
</organism>
<dbReference type="InterPro" id="IPR050366">
    <property type="entry name" value="BP-dependent_transpt_permease"/>
</dbReference>
<keyword evidence="5 7" id="KW-1133">Transmembrane helix</keyword>
<keyword evidence="3" id="KW-1003">Cell membrane</keyword>
<dbReference type="AlphaFoldDB" id="A0A4R7ZU30"/>
<evidence type="ECO:0000256" key="7">
    <source>
        <dbReference type="RuleBase" id="RU363032"/>
    </source>
</evidence>
<dbReference type="Pfam" id="PF00528">
    <property type="entry name" value="BPD_transp_1"/>
    <property type="match status" value="1"/>
</dbReference>
<dbReference type="CDD" id="cd06261">
    <property type="entry name" value="TM_PBP2"/>
    <property type="match status" value="1"/>
</dbReference>
<dbReference type="GO" id="GO:0055085">
    <property type="term" value="P:transmembrane transport"/>
    <property type="evidence" value="ECO:0007669"/>
    <property type="project" value="InterPro"/>
</dbReference>
<evidence type="ECO:0000256" key="4">
    <source>
        <dbReference type="ARBA" id="ARBA00022692"/>
    </source>
</evidence>
<evidence type="ECO:0000256" key="3">
    <source>
        <dbReference type="ARBA" id="ARBA00022475"/>
    </source>
</evidence>
<evidence type="ECO:0000256" key="2">
    <source>
        <dbReference type="ARBA" id="ARBA00022448"/>
    </source>
</evidence>
<dbReference type="Proteomes" id="UP000295447">
    <property type="component" value="Unassembled WGS sequence"/>
</dbReference>
<dbReference type="InterPro" id="IPR035906">
    <property type="entry name" value="MetI-like_sf"/>
</dbReference>
<proteinExistence type="inferred from homology"/>
<dbReference type="PANTHER" id="PTHR43386">
    <property type="entry name" value="OLIGOPEPTIDE TRANSPORT SYSTEM PERMEASE PROTEIN APPC"/>
    <property type="match status" value="1"/>
</dbReference>
<dbReference type="OrthoDB" id="8906042at2"/>
<comment type="subcellular location">
    <subcellularLocation>
        <location evidence="1 7">Cell membrane</location>
        <topology evidence="1 7">Multi-pass membrane protein</topology>
    </subcellularLocation>
</comment>
<feature type="transmembrane region" description="Helical" evidence="7">
    <location>
        <begin position="186"/>
        <end position="211"/>
    </location>
</feature>
<protein>
    <submittedName>
        <fullName evidence="9">Peptide/nickel transport system permease protein</fullName>
    </submittedName>
</protein>
<keyword evidence="10" id="KW-1185">Reference proteome</keyword>
<evidence type="ECO:0000256" key="1">
    <source>
        <dbReference type="ARBA" id="ARBA00004651"/>
    </source>
</evidence>
<name>A0A4R7ZU30_9ACTN</name>
<accession>A0A4R7ZU30</accession>
<feature type="transmembrane region" description="Helical" evidence="7">
    <location>
        <begin position="139"/>
        <end position="156"/>
    </location>
</feature>
<keyword evidence="6 7" id="KW-0472">Membrane</keyword>
<feature type="transmembrane region" description="Helical" evidence="7">
    <location>
        <begin position="247"/>
        <end position="267"/>
    </location>
</feature>
<dbReference type="EMBL" id="SODF01000001">
    <property type="protein sequence ID" value="TDW21362.1"/>
    <property type="molecule type" value="Genomic_DNA"/>
</dbReference>
<keyword evidence="4 7" id="KW-0812">Transmembrane</keyword>
<dbReference type="PANTHER" id="PTHR43386:SF1">
    <property type="entry name" value="D,D-DIPEPTIDE TRANSPORT SYSTEM PERMEASE PROTEIN DDPC-RELATED"/>
    <property type="match status" value="1"/>
</dbReference>
<feature type="domain" description="ABC transmembrane type-1" evidence="8">
    <location>
        <begin position="77"/>
        <end position="266"/>
    </location>
</feature>
<dbReference type="RefSeq" id="WP_134114347.1">
    <property type="nucleotide sequence ID" value="NZ_SODF01000001.1"/>
</dbReference>
<feature type="transmembrane region" description="Helical" evidence="7">
    <location>
        <begin position="21"/>
        <end position="40"/>
    </location>
</feature>
<keyword evidence="2 7" id="KW-0813">Transport</keyword>
<reference evidence="9 10" key="1">
    <citation type="submission" date="2019-03" db="EMBL/GenBank/DDBJ databases">
        <title>Genomic Encyclopedia of Type Strains, Phase III (KMG-III): the genomes of soil and plant-associated and newly described type strains.</title>
        <authorList>
            <person name="Whitman W."/>
        </authorList>
    </citation>
    <scope>NUCLEOTIDE SEQUENCE [LARGE SCALE GENOMIC DNA]</scope>
    <source>
        <strain evidence="9 10">VKM Ac-2570</strain>
    </source>
</reference>
<evidence type="ECO:0000256" key="6">
    <source>
        <dbReference type="ARBA" id="ARBA00023136"/>
    </source>
</evidence>
<gene>
    <name evidence="9" type="ORF">EV650_0182</name>
</gene>
<sequence>MTAVAVLPAGRTHNWSRFSGVILLGAIVALLLVAPAFAPYPPNQTALGPSLQGPSWSHLFGIDEVGRDLFSRTLSGVRTSLAAASLAVGVALVIGVPLGVLSGYLRGFADGLITRAVGVLQTMPGLILAMAIVGAMGRSLVNAMIAIGIVFVPRIYRVVRAGAMATSTQTYVEAARSMGSPRWRIMAGHVLPGILPAVLVQASVTMAVAVLSEASLSFVGLGVQPPSASLGTLIAESDDYLGRASHLAILPGVAMVFVVLLFTAFATQLRRLLEGER</sequence>